<dbReference type="EMBL" id="CM017324">
    <property type="protein sequence ID" value="KAE8038682.1"/>
    <property type="molecule type" value="Genomic_DNA"/>
</dbReference>
<dbReference type="AlphaFoldDB" id="A0A660KQI1"/>
<gene>
    <name evidence="2" type="ORF">FH972_011163</name>
</gene>
<evidence type="ECO:0000313" key="2">
    <source>
        <dbReference type="EMBL" id="KAE8038682.1"/>
    </source>
</evidence>
<evidence type="ECO:0000256" key="1">
    <source>
        <dbReference type="SAM" id="MobiDB-lite"/>
    </source>
</evidence>
<feature type="compositionally biased region" description="Polar residues" evidence="1">
    <location>
        <begin position="66"/>
        <end position="81"/>
    </location>
</feature>
<organism evidence="2 3">
    <name type="scientific">Carpinus fangiana</name>
    <dbReference type="NCBI Taxonomy" id="176857"/>
    <lineage>
        <taxon>Eukaryota</taxon>
        <taxon>Viridiplantae</taxon>
        <taxon>Streptophyta</taxon>
        <taxon>Embryophyta</taxon>
        <taxon>Tracheophyta</taxon>
        <taxon>Spermatophyta</taxon>
        <taxon>Magnoliopsida</taxon>
        <taxon>eudicotyledons</taxon>
        <taxon>Gunneridae</taxon>
        <taxon>Pentapetalae</taxon>
        <taxon>rosids</taxon>
        <taxon>fabids</taxon>
        <taxon>Fagales</taxon>
        <taxon>Betulaceae</taxon>
        <taxon>Carpinus</taxon>
    </lineage>
</organism>
<name>A0A660KQI1_9ROSI</name>
<evidence type="ECO:0000313" key="3">
    <source>
        <dbReference type="Proteomes" id="UP000327013"/>
    </source>
</evidence>
<dbReference type="OrthoDB" id="1299232at2759"/>
<proteinExistence type="predicted"/>
<sequence length="195" mass="22236">MDTQDIVTGADLGYRPLIEDDHNTIPNPYSREGMAQQMGHMDDIPMYEDADIEWLYFQPEADVGDSETQGVENPHSGTTGATKGEQSEDPAARVLRDKEIRTINLGYRHSSYKSSELRQNLKKLDETYLNDVLRKKCALENKPEYVGRVRQVGPDILPVLGNTQTYYTPSQSWTLNTNDSSHMAERIRELKVERD</sequence>
<keyword evidence="3" id="KW-1185">Reference proteome</keyword>
<accession>A0A660KQI1</accession>
<reference evidence="2 3" key="1">
    <citation type="submission" date="2019-06" db="EMBL/GenBank/DDBJ databases">
        <title>A chromosomal-level reference genome of Carpinus fangiana (Coryloideae, Betulaceae).</title>
        <authorList>
            <person name="Yang X."/>
            <person name="Wang Z."/>
            <person name="Zhang L."/>
            <person name="Hao G."/>
            <person name="Liu J."/>
            <person name="Yang Y."/>
        </authorList>
    </citation>
    <scope>NUCLEOTIDE SEQUENCE [LARGE SCALE GENOMIC DNA]</scope>
    <source>
        <strain evidence="2">Cfa_2016G</strain>
        <tissue evidence="2">Leaf</tissue>
    </source>
</reference>
<dbReference type="Proteomes" id="UP000327013">
    <property type="component" value="Chromosome 4"/>
</dbReference>
<protein>
    <submittedName>
        <fullName evidence="2">Uncharacterized protein</fullName>
    </submittedName>
</protein>
<feature type="region of interest" description="Disordered" evidence="1">
    <location>
        <begin position="63"/>
        <end position="92"/>
    </location>
</feature>